<dbReference type="InterPro" id="IPR055173">
    <property type="entry name" value="NrdR-like_N"/>
</dbReference>
<keyword evidence="11" id="KW-1185">Reference proteome</keyword>
<dbReference type="EMBL" id="JBGUBD010000010">
    <property type="protein sequence ID" value="MFA9479591.1"/>
    <property type="molecule type" value="Genomic_DNA"/>
</dbReference>
<gene>
    <name evidence="8 10" type="primary">nrdR</name>
    <name evidence="10" type="ORF">ACERK3_14980</name>
</gene>
<protein>
    <recommendedName>
        <fullName evidence="8">Transcriptional repressor NrdR</fullName>
    </recommendedName>
</protein>
<dbReference type="PANTHER" id="PTHR30455:SF2">
    <property type="entry name" value="TRANSCRIPTIONAL REPRESSOR NRDR"/>
    <property type="match status" value="1"/>
</dbReference>
<accession>A0ABV4UA44</accession>
<evidence type="ECO:0000256" key="4">
    <source>
        <dbReference type="ARBA" id="ARBA00022840"/>
    </source>
</evidence>
<evidence type="ECO:0000256" key="1">
    <source>
        <dbReference type="ARBA" id="ARBA00022491"/>
    </source>
</evidence>
<dbReference type="HAMAP" id="MF_00440">
    <property type="entry name" value="NrdR"/>
    <property type="match status" value="1"/>
</dbReference>
<organism evidence="10 11">
    <name type="scientific">Natronomicrosphaera hydrolytica</name>
    <dbReference type="NCBI Taxonomy" id="3242702"/>
    <lineage>
        <taxon>Bacteria</taxon>
        <taxon>Pseudomonadati</taxon>
        <taxon>Planctomycetota</taxon>
        <taxon>Phycisphaerae</taxon>
        <taxon>Phycisphaerales</taxon>
        <taxon>Phycisphaeraceae</taxon>
        <taxon>Natronomicrosphaera</taxon>
    </lineage>
</organism>
<feature type="domain" description="ATP-cone" evidence="9">
    <location>
        <begin position="50"/>
        <end position="140"/>
    </location>
</feature>
<keyword evidence="6 8" id="KW-0238">DNA-binding</keyword>
<dbReference type="PROSITE" id="PS51161">
    <property type="entry name" value="ATP_CONE"/>
    <property type="match status" value="1"/>
</dbReference>
<dbReference type="InterPro" id="IPR005144">
    <property type="entry name" value="ATP-cone_dom"/>
</dbReference>
<proteinExistence type="inferred from homology"/>
<evidence type="ECO:0000259" key="9">
    <source>
        <dbReference type="PROSITE" id="PS51161"/>
    </source>
</evidence>
<reference evidence="10 11" key="1">
    <citation type="submission" date="2024-08" db="EMBL/GenBank/DDBJ databases">
        <title>Whole-genome sequencing of halo(alkali)philic microorganisms from hypersaline lakes.</title>
        <authorList>
            <person name="Sorokin D.Y."/>
            <person name="Merkel A.Y."/>
            <person name="Messina E."/>
            <person name="Yakimov M."/>
        </authorList>
    </citation>
    <scope>NUCLEOTIDE SEQUENCE [LARGE SCALE GENOMIC DNA]</scope>
    <source>
        <strain evidence="10 11">AB-hyl4</strain>
    </source>
</reference>
<dbReference type="PANTHER" id="PTHR30455">
    <property type="entry name" value="TRANSCRIPTIONAL REPRESSOR NRDR"/>
    <property type="match status" value="1"/>
</dbReference>
<dbReference type="NCBIfam" id="TIGR00244">
    <property type="entry name" value="transcriptional regulator NrdR"/>
    <property type="match status" value="1"/>
</dbReference>
<keyword evidence="1 8" id="KW-0678">Repressor</keyword>
<comment type="similarity">
    <text evidence="8">Belongs to the NrdR family.</text>
</comment>
<dbReference type="Pfam" id="PF22811">
    <property type="entry name" value="Zn_ribbon_NrdR"/>
    <property type="match status" value="1"/>
</dbReference>
<keyword evidence="3 8" id="KW-0863">Zinc-finger</keyword>
<evidence type="ECO:0000256" key="3">
    <source>
        <dbReference type="ARBA" id="ARBA00022771"/>
    </source>
</evidence>
<evidence type="ECO:0000256" key="6">
    <source>
        <dbReference type="ARBA" id="ARBA00023125"/>
    </source>
</evidence>
<feature type="zinc finger region" evidence="8">
    <location>
        <begin position="3"/>
        <end position="34"/>
    </location>
</feature>
<dbReference type="Pfam" id="PF03477">
    <property type="entry name" value="ATP-cone"/>
    <property type="match status" value="1"/>
</dbReference>
<keyword evidence="8" id="KW-0862">Zinc</keyword>
<sequence length="164" mass="19389">MRCPYCGENDDKVIDSRAAEEGRAIRRRRRCLKCEKRFTTYEHIEALRRMWVIKKDGTRVPYDRQKLLVGLERACYKRPVPVEQLTQAVDDVEEELFRRRESEVDAVDIGHMLAERLKKIDQVAYVRFASVYKQFRDLEDLIDEVREVIESSDPGQPPNQGKLF</sequence>
<evidence type="ECO:0000313" key="10">
    <source>
        <dbReference type="EMBL" id="MFA9479591.1"/>
    </source>
</evidence>
<keyword evidence="2 8" id="KW-0547">Nucleotide-binding</keyword>
<dbReference type="Proteomes" id="UP001575105">
    <property type="component" value="Unassembled WGS sequence"/>
</dbReference>
<evidence type="ECO:0000256" key="8">
    <source>
        <dbReference type="HAMAP-Rule" id="MF_00440"/>
    </source>
</evidence>
<dbReference type="RefSeq" id="WP_425346517.1">
    <property type="nucleotide sequence ID" value="NZ_JBGUBD010000010.1"/>
</dbReference>
<comment type="cofactor">
    <cofactor evidence="8">
        <name>Zn(2+)</name>
        <dbReference type="ChEBI" id="CHEBI:29105"/>
    </cofactor>
    <text evidence="8">Binds 1 zinc ion.</text>
</comment>
<name>A0ABV4UA44_9BACT</name>
<comment type="caution">
    <text evidence="10">The sequence shown here is derived from an EMBL/GenBank/DDBJ whole genome shotgun (WGS) entry which is preliminary data.</text>
</comment>
<comment type="function">
    <text evidence="8">Negatively regulates transcription of bacterial ribonucleotide reductase nrd genes and operons by binding to NrdR-boxes.</text>
</comment>
<dbReference type="InterPro" id="IPR003796">
    <property type="entry name" value="RNR_NrdR-like"/>
</dbReference>
<keyword evidence="5 8" id="KW-0805">Transcription regulation</keyword>
<keyword evidence="8" id="KW-0479">Metal-binding</keyword>
<evidence type="ECO:0000256" key="5">
    <source>
        <dbReference type="ARBA" id="ARBA00023015"/>
    </source>
</evidence>
<keyword evidence="7 8" id="KW-0804">Transcription</keyword>
<evidence type="ECO:0000256" key="7">
    <source>
        <dbReference type="ARBA" id="ARBA00023163"/>
    </source>
</evidence>
<keyword evidence="4 8" id="KW-0067">ATP-binding</keyword>
<evidence type="ECO:0000256" key="2">
    <source>
        <dbReference type="ARBA" id="ARBA00022741"/>
    </source>
</evidence>
<evidence type="ECO:0000313" key="11">
    <source>
        <dbReference type="Proteomes" id="UP001575105"/>
    </source>
</evidence>